<protein>
    <submittedName>
        <fullName evidence="4">TetR/AcrR family transcriptional regulator</fullName>
    </submittedName>
</protein>
<keyword evidence="1 2" id="KW-0238">DNA-binding</keyword>
<evidence type="ECO:0000256" key="1">
    <source>
        <dbReference type="ARBA" id="ARBA00023125"/>
    </source>
</evidence>
<dbReference type="PANTHER" id="PTHR30055">
    <property type="entry name" value="HTH-TYPE TRANSCRIPTIONAL REGULATOR RUTR"/>
    <property type="match status" value="1"/>
</dbReference>
<name>A0ABV0CVW2_9SPHN</name>
<accession>A0ABV0CVW2</accession>
<dbReference type="Pfam" id="PF17918">
    <property type="entry name" value="TetR_C_15"/>
    <property type="match status" value="1"/>
</dbReference>
<sequence length="197" mass="21534">MDAILEATTHIVLRHGYEGMTTNHVAERAGVSIGSLYQYFPSKEALVAAVLQKNADDNFAVMAGVLEQADGLPLAEVIRLSVEAMAQLHRNNLTWHGAIVDCSSRIDAAEWEQELNERISTLTIAFLERYRDEMRPGIDLEVAMIVIRNIGHSVFEHAIQNDPELFDNARVTAEIASATMAYLTGSGAVEPARASAA</sequence>
<dbReference type="SUPFAM" id="SSF46689">
    <property type="entry name" value="Homeodomain-like"/>
    <property type="match status" value="1"/>
</dbReference>
<comment type="caution">
    <text evidence="4">The sequence shown here is derived from an EMBL/GenBank/DDBJ whole genome shotgun (WGS) entry which is preliminary data.</text>
</comment>
<keyword evidence="5" id="KW-1185">Reference proteome</keyword>
<dbReference type="PRINTS" id="PR00455">
    <property type="entry name" value="HTHTETR"/>
</dbReference>
<evidence type="ECO:0000313" key="4">
    <source>
        <dbReference type="EMBL" id="MEN7536999.1"/>
    </source>
</evidence>
<dbReference type="PROSITE" id="PS50977">
    <property type="entry name" value="HTH_TETR_2"/>
    <property type="match status" value="1"/>
</dbReference>
<gene>
    <name evidence="4" type="ORF">ABDJ38_07415</name>
</gene>
<organism evidence="4 5">
    <name type="scientific">Aurantiacibacter flavus</name>
    <dbReference type="NCBI Taxonomy" id="3145232"/>
    <lineage>
        <taxon>Bacteria</taxon>
        <taxon>Pseudomonadati</taxon>
        <taxon>Pseudomonadota</taxon>
        <taxon>Alphaproteobacteria</taxon>
        <taxon>Sphingomonadales</taxon>
        <taxon>Erythrobacteraceae</taxon>
        <taxon>Aurantiacibacter</taxon>
    </lineage>
</organism>
<reference evidence="4 5" key="1">
    <citation type="submission" date="2024-05" db="EMBL/GenBank/DDBJ databases">
        <authorList>
            <person name="Park S."/>
        </authorList>
    </citation>
    <scope>NUCLEOTIDE SEQUENCE [LARGE SCALE GENOMIC DNA]</scope>
    <source>
        <strain evidence="4 5">DGU5</strain>
    </source>
</reference>
<feature type="domain" description="HTH tetR-type" evidence="3">
    <location>
        <begin position="1"/>
        <end position="58"/>
    </location>
</feature>
<dbReference type="InterPro" id="IPR023772">
    <property type="entry name" value="DNA-bd_HTH_TetR-type_CS"/>
</dbReference>
<dbReference type="InterPro" id="IPR050109">
    <property type="entry name" value="HTH-type_TetR-like_transc_reg"/>
</dbReference>
<evidence type="ECO:0000256" key="2">
    <source>
        <dbReference type="PROSITE-ProRule" id="PRU00335"/>
    </source>
</evidence>
<evidence type="ECO:0000259" key="3">
    <source>
        <dbReference type="PROSITE" id="PS50977"/>
    </source>
</evidence>
<dbReference type="PROSITE" id="PS01081">
    <property type="entry name" value="HTH_TETR_1"/>
    <property type="match status" value="1"/>
</dbReference>
<dbReference type="Proteomes" id="UP001484535">
    <property type="component" value="Unassembled WGS sequence"/>
</dbReference>
<dbReference type="InterPro" id="IPR001647">
    <property type="entry name" value="HTH_TetR"/>
</dbReference>
<proteinExistence type="predicted"/>
<dbReference type="InterPro" id="IPR009057">
    <property type="entry name" value="Homeodomain-like_sf"/>
</dbReference>
<dbReference type="EMBL" id="JBDLBR010000002">
    <property type="protein sequence ID" value="MEN7536999.1"/>
    <property type="molecule type" value="Genomic_DNA"/>
</dbReference>
<evidence type="ECO:0000313" key="5">
    <source>
        <dbReference type="Proteomes" id="UP001484535"/>
    </source>
</evidence>
<dbReference type="InterPro" id="IPR041669">
    <property type="entry name" value="TetR_C_15"/>
</dbReference>
<dbReference type="Pfam" id="PF00440">
    <property type="entry name" value="TetR_N"/>
    <property type="match status" value="1"/>
</dbReference>
<dbReference type="PANTHER" id="PTHR30055:SF223">
    <property type="entry name" value="HTH-TYPE TRANSCRIPTIONAL REGULATOR UIDR"/>
    <property type="match status" value="1"/>
</dbReference>
<dbReference type="Gene3D" id="1.10.357.10">
    <property type="entry name" value="Tetracycline Repressor, domain 2"/>
    <property type="match status" value="1"/>
</dbReference>
<feature type="DNA-binding region" description="H-T-H motif" evidence="2">
    <location>
        <begin position="21"/>
        <end position="40"/>
    </location>
</feature>